<feature type="region of interest" description="Disordered" evidence="1">
    <location>
        <begin position="1"/>
        <end position="22"/>
    </location>
</feature>
<name>A0A9N7YXA8_PLEPL</name>
<proteinExistence type="predicted"/>
<gene>
    <name evidence="2" type="ORF">PLEPLA_LOCUS35573</name>
</gene>
<keyword evidence="3" id="KW-1185">Reference proteome</keyword>
<dbReference type="EMBL" id="CADEAL010003959">
    <property type="protein sequence ID" value="CAB1447905.1"/>
    <property type="molecule type" value="Genomic_DNA"/>
</dbReference>
<evidence type="ECO:0000256" key="1">
    <source>
        <dbReference type="SAM" id="MobiDB-lite"/>
    </source>
</evidence>
<protein>
    <submittedName>
        <fullName evidence="2">Uncharacterized protein</fullName>
    </submittedName>
</protein>
<dbReference type="Proteomes" id="UP001153269">
    <property type="component" value="Unassembled WGS sequence"/>
</dbReference>
<evidence type="ECO:0000313" key="2">
    <source>
        <dbReference type="EMBL" id="CAB1447905.1"/>
    </source>
</evidence>
<evidence type="ECO:0000313" key="3">
    <source>
        <dbReference type="Proteomes" id="UP001153269"/>
    </source>
</evidence>
<accession>A0A9N7YXA8</accession>
<sequence length="111" mass="11882">MDDNTAPPEVKRKHLVDGSSAVGAPPLRASVIGRTVSLKVFLAATGEFRQFDARSLTSTLAVLHCATMHKASLPAPESRGEAFQKVSCGVGNQFLDSLSIDWNREQLLSSS</sequence>
<comment type="caution">
    <text evidence="2">The sequence shown here is derived from an EMBL/GenBank/DDBJ whole genome shotgun (WGS) entry which is preliminary data.</text>
</comment>
<dbReference type="AlphaFoldDB" id="A0A9N7YXA8"/>
<reference evidence="2" key="1">
    <citation type="submission" date="2020-03" db="EMBL/GenBank/DDBJ databases">
        <authorList>
            <person name="Weist P."/>
        </authorList>
    </citation>
    <scope>NUCLEOTIDE SEQUENCE</scope>
</reference>
<organism evidence="2 3">
    <name type="scientific">Pleuronectes platessa</name>
    <name type="common">European plaice</name>
    <dbReference type="NCBI Taxonomy" id="8262"/>
    <lineage>
        <taxon>Eukaryota</taxon>
        <taxon>Metazoa</taxon>
        <taxon>Chordata</taxon>
        <taxon>Craniata</taxon>
        <taxon>Vertebrata</taxon>
        <taxon>Euteleostomi</taxon>
        <taxon>Actinopterygii</taxon>
        <taxon>Neopterygii</taxon>
        <taxon>Teleostei</taxon>
        <taxon>Neoteleostei</taxon>
        <taxon>Acanthomorphata</taxon>
        <taxon>Carangaria</taxon>
        <taxon>Pleuronectiformes</taxon>
        <taxon>Pleuronectoidei</taxon>
        <taxon>Pleuronectidae</taxon>
        <taxon>Pleuronectes</taxon>
    </lineage>
</organism>